<sequence length="205" mass="22294">MKDNNPKKIEAKSMRLIDQEIGKLDCSDAELKTIKRVIHASAEPKLASKVKFSQNAIEIMSNLIREGADIITDVTMLKAGINEHKLAEYGGEVKCFIADQDVRDKAEKTSLTRSIMAMRKAIDLPGKKIFAIGNAPTALFELINLSQKGKKVDFIVGTPVGFVGAAESKDDLIQTEIPHISLKGRKGGSAIAASIVNSVLYNLED</sequence>
<dbReference type="EMBL" id="FMYT01000005">
    <property type="protein sequence ID" value="SDC36900.1"/>
    <property type="molecule type" value="Genomic_DNA"/>
</dbReference>
<reference evidence="8 10" key="3">
    <citation type="submission" date="2019-03" db="EMBL/GenBank/DDBJ databases">
        <title>Deep subsurface shale carbon reservoir microbial communities from Ohio and West Virginia, USA.</title>
        <authorList>
            <person name="Wrighton K."/>
        </authorList>
    </citation>
    <scope>NUCLEOTIDE SEQUENCE [LARGE SCALE GENOMIC DNA]</scope>
    <source>
        <strain evidence="8 10">UTICA-S4D12</strain>
    </source>
</reference>
<evidence type="ECO:0000313" key="7">
    <source>
        <dbReference type="EMBL" id="SDC36900.1"/>
    </source>
</evidence>
<evidence type="ECO:0000313" key="8">
    <source>
        <dbReference type="EMBL" id="TDS35398.1"/>
    </source>
</evidence>
<reference evidence="7 11" key="1">
    <citation type="submission" date="2016-10" db="EMBL/GenBank/DDBJ databases">
        <authorList>
            <person name="Varghese N."/>
            <person name="Submissions S."/>
        </authorList>
    </citation>
    <scope>NUCLEOTIDE SEQUENCE [LARGE SCALE GENOMIC DNA]</scope>
    <source>
        <strain evidence="7 11">WG10</strain>
    </source>
</reference>
<keyword evidence="4" id="KW-0413">Isomerase</keyword>
<dbReference type="InterPro" id="IPR003722">
    <property type="entry name" value="Cbl_synth_CobH/CbiC"/>
</dbReference>
<dbReference type="PANTHER" id="PTHR43588:SF1">
    <property type="entry name" value="COBALT-PRECORRIN-8 METHYLMUTASE"/>
    <property type="match status" value="1"/>
</dbReference>
<dbReference type="PANTHER" id="PTHR43588">
    <property type="entry name" value="COBALT-PRECORRIN-8 METHYLMUTASE"/>
    <property type="match status" value="1"/>
</dbReference>
<evidence type="ECO:0000256" key="2">
    <source>
        <dbReference type="ARBA" id="ARBA00009774"/>
    </source>
</evidence>
<dbReference type="Proteomes" id="UP000295758">
    <property type="component" value="Unassembled WGS sequence"/>
</dbReference>
<evidence type="ECO:0000313" key="11">
    <source>
        <dbReference type="Proteomes" id="UP000324896"/>
    </source>
</evidence>
<evidence type="ECO:0000313" key="6">
    <source>
        <dbReference type="EMBL" id="PXV64822.1"/>
    </source>
</evidence>
<dbReference type="SUPFAM" id="SSF63965">
    <property type="entry name" value="Precorrin-8X methylmutase CbiC/CobH"/>
    <property type="match status" value="1"/>
</dbReference>
<dbReference type="AlphaFoldDB" id="A0A1G6L0P1"/>
<evidence type="ECO:0000313" key="10">
    <source>
        <dbReference type="Proteomes" id="UP000295758"/>
    </source>
</evidence>
<dbReference type="EMBL" id="SOAA01000001">
    <property type="protein sequence ID" value="TDS35398.1"/>
    <property type="molecule type" value="Genomic_DNA"/>
</dbReference>
<dbReference type="EMBL" id="QICM01000016">
    <property type="protein sequence ID" value="PXV64822.1"/>
    <property type="molecule type" value="Genomic_DNA"/>
</dbReference>
<dbReference type="UniPathway" id="UPA00148"/>
<evidence type="ECO:0000256" key="1">
    <source>
        <dbReference type="ARBA" id="ARBA00004953"/>
    </source>
</evidence>
<dbReference type="Pfam" id="PF02570">
    <property type="entry name" value="CbiC"/>
    <property type="match status" value="1"/>
</dbReference>
<dbReference type="GO" id="GO:0009236">
    <property type="term" value="P:cobalamin biosynthetic process"/>
    <property type="evidence" value="ECO:0007669"/>
    <property type="project" value="UniProtKB-UniPathway"/>
</dbReference>
<evidence type="ECO:0000259" key="5">
    <source>
        <dbReference type="Pfam" id="PF02570"/>
    </source>
</evidence>
<dbReference type="Proteomes" id="UP000324896">
    <property type="component" value="Unassembled WGS sequence"/>
</dbReference>
<comment type="pathway">
    <text evidence="1">Cofactor biosynthesis; adenosylcobalamin biosynthesis.</text>
</comment>
<organism evidence="7 11">
    <name type="scientific">Halanaerobium congolense</name>
    <dbReference type="NCBI Taxonomy" id="54121"/>
    <lineage>
        <taxon>Bacteria</taxon>
        <taxon>Bacillati</taxon>
        <taxon>Bacillota</taxon>
        <taxon>Clostridia</taxon>
        <taxon>Halanaerobiales</taxon>
        <taxon>Halanaerobiaceae</taxon>
        <taxon>Halanaerobium</taxon>
    </lineage>
</organism>
<accession>A0A1G6L0P1</accession>
<reference evidence="6 9" key="2">
    <citation type="submission" date="2018-04" db="EMBL/GenBank/DDBJ databases">
        <title>Subsurface microbial communities from deep shales in Ohio and West Virginia, USA.</title>
        <authorList>
            <person name="Wrighton K."/>
        </authorList>
    </citation>
    <scope>NUCLEOTIDE SEQUENCE [LARGE SCALE GENOMIC DNA]</scope>
    <source>
        <strain evidence="6 9">MSL28</strain>
    </source>
</reference>
<evidence type="ECO:0000256" key="4">
    <source>
        <dbReference type="ARBA" id="ARBA00023235"/>
    </source>
</evidence>
<dbReference type="STRING" id="54121.SAMN04515653_101176"/>
<dbReference type="InterPro" id="IPR036588">
    <property type="entry name" value="CobH/CbiC_sf"/>
</dbReference>
<dbReference type="Proteomes" id="UP000247389">
    <property type="component" value="Unassembled WGS sequence"/>
</dbReference>
<protein>
    <submittedName>
        <fullName evidence="7">Precorrin-8X methylmutase</fullName>
    </submittedName>
</protein>
<dbReference type="OrthoDB" id="9780708at2"/>
<name>A0A1G6L0P1_9FIRM</name>
<proteinExistence type="inferred from homology"/>
<dbReference type="Gene3D" id="3.40.50.10230">
    <property type="entry name" value="Cobalamin biosynthesis CobH/CbiC, precorrin-8X methylmutase"/>
    <property type="match status" value="1"/>
</dbReference>
<feature type="domain" description="Cobalamin biosynthesis precorrin-8X methylmutase CobH/CbiC" evidence="5">
    <location>
        <begin position="8"/>
        <end position="201"/>
    </location>
</feature>
<keyword evidence="3" id="KW-0169">Cobalamin biosynthesis</keyword>
<evidence type="ECO:0000313" key="9">
    <source>
        <dbReference type="Proteomes" id="UP000247389"/>
    </source>
</evidence>
<dbReference type="RefSeq" id="WP_073157119.1">
    <property type="nucleotide sequence ID" value="NZ_FMYT01000005.1"/>
</dbReference>
<evidence type="ECO:0000256" key="3">
    <source>
        <dbReference type="ARBA" id="ARBA00022573"/>
    </source>
</evidence>
<gene>
    <name evidence="8" type="ORF">BY453_101116</name>
    <name evidence="6" type="ORF">C8C78_11658</name>
    <name evidence="7" type="ORF">SAMN04488597_10575</name>
</gene>
<comment type="similarity">
    <text evidence="2">Belongs to the CobH/CbiC family.</text>
</comment>
<dbReference type="GO" id="GO:0016993">
    <property type="term" value="F:precorrin-8X methylmutase activity"/>
    <property type="evidence" value="ECO:0007669"/>
    <property type="project" value="InterPro"/>
</dbReference>